<dbReference type="RefSeq" id="WP_353892603.1">
    <property type="nucleotide sequence ID" value="NZ_CP159485.1"/>
</dbReference>
<keyword evidence="5" id="KW-0067">ATP-binding</keyword>
<keyword evidence="3" id="KW-0235">DNA replication</keyword>
<gene>
    <name evidence="7" type="ORF">PRVXH_001959</name>
</gene>
<evidence type="ECO:0000256" key="2">
    <source>
        <dbReference type="ARBA" id="ARBA00008959"/>
    </source>
</evidence>
<dbReference type="GO" id="GO:0000731">
    <property type="term" value="P:DNA synthesis involved in DNA repair"/>
    <property type="evidence" value="ECO:0007669"/>
    <property type="project" value="TreeGrafter"/>
</dbReference>
<evidence type="ECO:0000256" key="3">
    <source>
        <dbReference type="ARBA" id="ARBA00022705"/>
    </source>
</evidence>
<dbReference type="InterPro" id="IPR021886">
    <property type="entry name" value="MgsA_C"/>
</dbReference>
<dbReference type="InterPro" id="IPR003959">
    <property type="entry name" value="ATPase_AAA_core"/>
</dbReference>
<comment type="similarity">
    <text evidence="2">Belongs to the AAA ATPase family. RarA/MGS1/WRNIP1 subfamily.</text>
</comment>
<dbReference type="CDD" id="cd00009">
    <property type="entry name" value="AAA"/>
    <property type="match status" value="1"/>
</dbReference>
<dbReference type="Pfam" id="PF12002">
    <property type="entry name" value="MgsA_C"/>
    <property type="match status" value="1"/>
</dbReference>
<feature type="domain" description="AAA+ ATPase" evidence="6">
    <location>
        <begin position="48"/>
        <end position="168"/>
    </location>
</feature>
<dbReference type="GO" id="GO:0016887">
    <property type="term" value="F:ATP hydrolysis activity"/>
    <property type="evidence" value="ECO:0007669"/>
    <property type="project" value="InterPro"/>
</dbReference>
<accession>A0AAU8HSB2</accession>
<dbReference type="GO" id="GO:0006261">
    <property type="term" value="P:DNA-templated DNA replication"/>
    <property type="evidence" value="ECO:0007669"/>
    <property type="project" value="TreeGrafter"/>
</dbReference>
<dbReference type="SMART" id="SM00382">
    <property type="entry name" value="AAA"/>
    <property type="match status" value="1"/>
</dbReference>
<dbReference type="FunFam" id="1.20.272.10:FF:000001">
    <property type="entry name" value="Putative AAA family ATPase"/>
    <property type="match status" value="1"/>
</dbReference>
<dbReference type="FunFam" id="1.10.3710.10:FF:000003">
    <property type="entry name" value="ATPase, AAA family protein"/>
    <property type="match status" value="1"/>
</dbReference>
<proteinExistence type="inferred from homology"/>
<dbReference type="InterPro" id="IPR032423">
    <property type="entry name" value="AAA_assoc_2"/>
</dbReference>
<dbReference type="GO" id="GO:0005524">
    <property type="term" value="F:ATP binding"/>
    <property type="evidence" value="ECO:0007669"/>
    <property type="project" value="UniProtKB-KW"/>
</dbReference>
<keyword evidence="4" id="KW-0547">Nucleotide-binding</keyword>
<dbReference type="GO" id="GO:0017116">
    <property type="term" value="F:single-stranded DNA helicase activity"/>
    <property type="evidence" value="ECO:0007669"/>
    <property type="project" value="TreeGrafter"/>
</dbReference>
<reference evidence="7" key="2">
    <citation type="submission" date="2024-06" db="EMBL/GenBank/DDBJ databases">
        <authorList>
            <person name="Petrova K.O."/>
            <person name="Toshchakov S.V."/>
            <person name="Boltjanskaja Y.V."/>
            <person name="Kevbrin V.V."/>
        </authorList>
    </citation>
    <scope>NUCLEOTIDE SEQUENCE</scope>
    <source>
        <strain evidence="7">Z-710</strain>
    </source>
</reference>
<dbReference type="Gene3D" id="1.20.272.10">
    <property type="match status" value="1"/>
</dbReference>
<evidence type="ECO:0000256" key="5">
    <source>
        <dbReference type="ARBA" id="ARBA00022840"/>
    </source>
</evidence>
<dbReference type="GO" id="GO:0003677">
    <property type="term" value="F:DNA binding"/>
    <property type="evidence" value="ECO:0007669"/>
    <property type="project" value="InterPro"/>
</dbReference>
<name>A0AAU8HSB2_9FIRM</name>
<organism evidence="7">
    <name type="scientific">Proteinivorax hydrogeniformans</name>
    <dbReference type="NCBI Taxonomy" id="1826727"/>
    <lineage>
        <taxon>Bacteria</taxon>
        <taxon>Bacillati</taxon>
        <taxon>Bacillota</taxon>
        <taxon>Clostridia</taxon>
        <taxon>Eubacteriales</taxon>
        <taxon>Proteinivoracaceae</taxon>
        <taxon>Proteinivorax</taxon>
    </lineage>
</organism>
<dbReference type="AlphaFoldDB" id="A0AAU8HSB2"/>
<dbReference type="Gene3D" id="1.10.3710.10">
    <property type="entry name" value="DNA polymerase III clamp loader subunits, C-terminal domain"/>
    <property type="match status" value="1"/>
</dbReference>
<sequence length="439" mass="48767">MDLFNYNKDNSSQPLAARFRPTTLDDFIGQTHIVGQNSLLRRAIMADKLSSMIFYGPPGTGKTTLAEVIANTTDSEFIKLNAVTSGVKDIREVIKAASDNLDMYGTKTILFIDEIHRFNKSQQDALLPSVEKGTIILIGATTENPYFEVNSALISRATIFKLHHLTKEELFKLLYRVLNDGEKGYKDMNISITDDAKNHLVQAAGGDARVLLNGLELAVLTTPTESDGSLNITLQEIEQSVQKNGVIYDKDGDNHYDIISAMIKSIRGSDPDGAVYWLARLIEGGEDPKYIARRLVVHASEDIGNADPNALNLAVSTFHAINFVGMPEGRIILSQCCIYLATAPKSNKSYVAIDEALEDVVNNKTAVVPAHLKDSHYKGAAQLGHGLGYKYPHSYPKNFITQQYLPDELKNKRYYTPEGNGYERKIREYIDKTKGSWEN</sequence>
<dbReference type="SUPFAM" id="SSF52540">
    <property type="entry name" value="P-loop containing nucleoside triphosphate hydrolases"/>
    <property type="match status" value="1"/>
</dbReference>
<dbReference type="SUPFAM" id="SSF48019">
    <property type="entry name" value="post-AAA+ oligomerization domain-like"/>
    <property type="match status" value="1"/>
</dbReference>
<dbReference type="PANTHER" id="PTHR13779:SF7">
    <property type="entry name" value="ATPASE WRNIP1"/>
    <property type="match status" value="1"/>
</dbReference>
<dbReference type="GO" id="GO:0008047">
    <property type="term" value="F:enzyme activator activity"/>
    <property type="evidence" value="ECO:0007669"/>
    <property type="project" value="TreeGrafter"/>
</dbReference>
<dbReference type="EMBL" id="CP159485">
    <property type="protein sequence ID" value="XCI28026.1"/>
    <property type="molecule type" value="Genomic_DNA"/>
</dbReference>
<dbReference type="InterPro" id="IPR027417">
    <property type="entry name" value="P-loop_NTPase"/>
</dbReference>
<evidence type="ECO:0000256" key="1">
    <source>
        <dbReference type="ARBA" id="ARBA00002393"/>
    </source>
</evidence>
<dbReference type="Pfam" id="PF16193">
    <property type="entry name" value="AAA_assoc_2"/>
    <property type="match status" value="1"/>
</dbReference>
<dbReference type="Gene3D" id="3.40.50.300">
    <property type="entry name" value="P-loop containing nucleotide triphosphate hydrolases"/>
    <property type="match status" value="1"/>
</dbReference>
<dbReference type="InterPro" id="IPR008921">
    <property type="entry name" value="DNA_pol3_clamp-load_cplx_C"/>
</dbReference>
<evidence type="ECO:0000313" key="7">
    <source>
        <dbReference type="EMBL" id="XCI28026.1"/>
    </source>
</evidence>
<evidence type="ECO:0000259" key="6">
    <source>
        <dbReference type="SMART" id="SM00382"/>
    </source>
</evidence>
<dbReference type="CDD" id="cd18139">
    <property type="entry name" value="HLD_clamp_RarA"/>
    <property type="match status" value="1"/>
</dbReference>
<dbReference type="Gene3D" id="1.10.8.60">
    <property type="match status" value="1"/>
</dbReference>
<reference evidence="7" key="1">
    <citation type="journal article" date="2018" name="Antonie Van Leeuwenhoek">
        <title>Proteinivorax hydrogeniformans sp. nov., an anaerobic, haloalkaliphilic bacterium fermenting proteinaceous compounds with high hydrogen production.</title>
        <authorList>
            <person name="Boltyanskaya Y."/>
            <person name="Detkova E."/>
            <person name="Pimenov N."/>
            <person name="Kevbrin V."/>
        </authorList>
    </citation>
    <scope>NUCLEOTIDE SEQUENCE</scope>
    <source>
        <strain evidence="7">Z-710</strain>
    </source>
</reference>
<comment type="function">
    <text evidence="1">DNA-dependent ATPase that plays important roles in cellular responses to stalled DNA replication processes.</text>
</comment>
<dbReference type="InterPro" id="IPR003593">
    <property type="entry name" value="AAA+_ATPase"/>
</dbReference>
<dbReference type="PANTHER" id="PTHR13779">
    <property type="entry name" value="WERNER HELICASE-INTERACTING PROTEIN 1 FAMILY MEMBER"/>
    <property type="match status" value="1"/>
</dbReference>
<protein>
    <submittedName>
        <fullName evidence="7">Replication-associated recombination protein A</fullName>
    </submittedName>
</protein>
<dbReference type="FunFam" id="3.40.50.300:FF:000137">
    <property type="entry name" value="Replication-associated recombination protein A"/>
    <property type="match status" value="1"/>
</dbReference>
<dbReference type="Pfam" id="PF00004">
    <property type="entry name" value="AAA"/>
    <property type="match status" value="1"/>
</dbReference>
<evidence type="ECO:0000256" key="4">
    <source>
        <dbReference type="ARBA" id="ARBA00022741"/>
    </source>
</evidence>
<dbReference type="InterPro" id="IPR051314">
    <property type="entry name" value="AAA_ATPase_RarA/MGS1/WRNIP1"/>
</dbReference>